<dbReference type="RefSeq" id="WP_094059075.1">
    <property type="nucleotide sequence ID" value="NZ_CP022530.1"/>
</dbReference>
<keyword evidence="2" id="KW-1185">Reference proteome</keyword>
<proteinExistence type="predicted"/>
<dbReference type="KEGG" id="bsan:CHH28_03885"/>
<reference evidence="1 2" key="1">
    <citation type="submission" date="2017-07" db="EMBL/GenBank/DDBJ databases">
        <title>Annotated genome sequence of Bacterioplanes sanyensis isolated from Red Sea.</title>
        <authorList>
            <person name="Rehman Z.U."/>
        </authorList>
    </citation>
    <scope>NUCLEOTIDE SEQUENCE [LARGE SCALE GENOMIC DNA]</scope>
    <source>
        <strain evidence="1 2">NV9</strain>
    </source>
</reference>
<name>A0A222FH11_9GAMM</name>
<sequence length="68" mass="8046">MKHDIDWYDELTDEQLMNLPNDAHMAAYINDHRLCSYCGDSLESYQHRQKHYCDECAEQAAFDDLCQS</sequence>
<evidence type="ECO:0000313" key="1">
    <source>
        <dbReference type="EMBL" id="ASP37866.1"/>
    </source>
</evidence>
<dbReference type="AlphaFoldDB" id="A0A222FH11"/>
<dbReference type="EMBL" id="CP022530">
    <property type="protein sequence ID" value="ASP37866.1"/>
    <property type="molecule type" value="Genomic_DNA"/>
</dbReference>
<accession>A0A222FH11</accession>
<protein>
    <submittedName>
        <fullName evidence="1">Uncharacterized protein</fullName>
    </submittedName>
</protein>
<evidence type="ECO:0000313" key="2">
    <source>
        <dbReference type="Proteomes" id="UP000202440"/>
    </source>
</evidence>
<dbReference type="Proteomes" id="UP000202440">
    <property type="component" value="Chromosome"/>
</dbReference>
<gene>
    <name evidence="1" type="ORF">CHH28_03885</name>
</gene>
<organism evidence="1 2">
    <name type="scientific">Bacterioplanes sanyensis</name>
    <dbReference type="NCBI Taxonomy" id="1249553"/>
    <lineage>
        <taxon>Bacteria</taxon>
        <taxon>Pseudomonadati</taxon>
        <taxon>Pseudomonadota</taxon>
        <taxon>Gammaproteobacteria</taxon>
        <taxon>Oceanospirillales</taxon>
        <taxon>Oceanospirillaceae</taxon>
        <taxon>Bacterioplanes</taxon>
    </lineage>
</organism>